<keyword evidence="1" id="KW-1133">Transmembrane helix</keyword>
<proteinExistence type="predicted"/>
<keyword evidence="1" id="KW-0472">Membrane</keyword>
<dbReference type="AlphaFoldDB" id="A0A6C0J5I0"/>
<sequence length="45" mass="5314">MKSVEVARNVSIKSWNNLIMYIAYIFFYLDDTKFPVPLVDIMVND</sequence>
<organism evidence="2">
    <name type="scientific">viral metagenome</name>
    <dbReference type="NCBI Taxonomy" id="1070528"/>
    <lineage>
        <taxon>unclassified sequences</taxon>
        <taxon>metagenomes</taxon>
        <taxon>organismal metagenomes</taxon>
    </lineage>
</organism>
<dbReference type="EMBL" id="MN740306">
    <property type="protein sequence ID" value="QHT99207.1"/>
    <property type="molecule type" value="Genomic_DNA"/>
</dbReference>
<protein>
    <submittedName>
        <fullName evidence="2">Uncharacterized protein</fullName>
    </submittedName>
</protein>
<accession>A0A6C0J5I0</accession>
<keyword evidence="1" id="KW-0812">Transmembrane</keyword>
<evidence type="ECO:0000256" key="1">
    <source>
        <dbReference type="SAM" id="Phobius"/>
    </source>
</evidence>
<name>A0A6C0J5I0_9ZZZZ</name>
<evidence type="ECO:0000313" key="2">
    <source>
        <dbReference type="EMBL" id="QHT99207.1"/>
    </source>
</evidence>
<feature type="transmembrane region" description="Helical" evidence="1">
    <location>
        <begin position="12"/>
        <end position="29"/>
    </location>
</feature>
<reference evidence="2" key="1">
    <citation type="journal article" date="2020" name="Nature">
        <title>Giant virus diversity and host interactions through global metagenomics.</title>
        <authorList>
            <person name="Schulz F."/>
            <person name="Roux S."/>
            <person name="Paez-Espino D."/>
            <person name="Jungbluth S."/>
            <person name="Walsh D.A."/>
            <person name="Denef V.J."/>
            <person name="McMahon K.D."/>
            <person name="Konstantinidis K.T."/>
            <person name="Eloe-Fadrosh E.A."/>
            <person name="Kyrpides N.C."/>
            <person name="Woyke T."/>
        </authorList>
    </citation>
    <scope>NUCLEOTIDE SEQUENCE</scope>
    <source>
        <strain evidence="2">GVMAG-M-3300025699-48</strain>
    </source>
</reference>